<comment type="caution">
    <text evidence="3">The sequence shown here is derived from an EMBL/GenBank/DDBJ whole genome shotgun (WGS) entry which is preliminary data.</text>
</comment>
<gene>
    <name evidence="3" type="ORF">NU887_06125</name>
</gene>
<keyword evidence="4" id="KW-1185">Reference proteome</keyword>
<evidence type="ECO:0000256" key="1">
    <source>
        <dbReference type="SAM" id="Phobius"/>
    </source>
</evidence>
<dbReference type="RefSeq" id="WP_258422481.1">
    <property type="nucleotide sequence ID" value="NZ_JANSUY010000002.1"/>
</dbReference>
<organism evidence="3 4">
    <name type="scientific">Aquiflexum gelatinilyticum</name>
    <dbReference type="NCBI Taxonomy" id="2961943"/>
    <lineage>
        <taxon>Bacteria</taxon>
        <taxon>Pseudomonadati</taxon>
        <taxon>Bacteroidota</taxon>
        <taxon>Cytophagia</taxon>
        <taxon>Cytophagales</taxon>
        <taxon>Cyclobacteriaceae</taxon>
        <taxon>Aquiflexum</taxon>
    </lineage>
</organism>
<sequence length="176" mass="21003">MNLLYKITFENSLSHFRSVFYYLIAIVVFVLVMAFIFGVSDLRAFIEIGVFFYGVLMVLPTIIIHLNYFFVNKNTEMVIYPEKESIRFFEKEAWNQFGFHEIEKVEVYMSPQLYRKSTGFTPWDSYHYTKLSLKDGKSLFITCLMANEWDILLNDLPRQIFQSQFPIVFMDRSKKN</sequence>
<proteinExistence type="predicted"/>
<evidence type="ECO:0000313" key="3">
    <source>
        <dbReference type="EMBL" id="MCR9014606.1"/>
    </source>
</evidence>
<dbReference type="Pfam" id="PF26566">
    <property type="entry name" value="PH_40"/>
    <property type="match status" value="1"/>
</dbReference>
<dbReference type="Proteomes" id="UP001142175">
    <property type="component" value="Unassembled WGS sequence"/>
</dbReference>
<keyword evidence="1" id="KW-0472">Membrane</keyword>
<dbReference type="AlphaFoldDB" id="A0A9X2P2R9"/>
<evidence type="ECO:0000313" key="4">
    <source>
        <dbReference type="Proteomes" id="UP001142175"/>
    </source>
</evidence>
<keyword evidence="1" id="KW-0812">Transmembrane</keyword>
<dbReference type="InterPro" id="IPR058916">
    <property type="entry name" value="PH_40"/>
</dbReference>
<keyword evidence="1" id="KW-1133">Transmembrane helix</keyword>
<protein>
    <recommendedName>
        <fullName evidence="2">PH domain-containing protein</fullName>
    </recommendedName>
</protein>
<feature type="domain" description="PH" evidence="2">
    <location>
        <begin position="5"/>
        <end position="148"/>
    </location>
</feature>
<accession>A0A9X2P2R9</accession>
<name>A0A9X2P2R9_9BACT</name>
<evidence type="ECO:0000259" key="2">
    <source>
        <dbReference type="Pfam" id="PF26566"/>
    </source>
</evidence>
<reference evidence="3" key="1">
    <citation type="submission" date="2022-08" db="EMBL/GenBank/DDBJ databases">
        <authorList>
            <person name="Zhang D."/>
        </authorList>
    </citation>
    <scope>NUCLEOTIDE SEQUENCE</scope>
    <source>
        <strain evidence="3">XJ19-11</strain>
    </source>
</reference>
<dbReference type="EMBL" id="JANSUY010000002">
    <property type="protein sequence ID" value="MCR9014606.1"/>
    <property type="molecule type" value="Genomic_DNA"/>
</dbReference>
<feature type="transmembrane region" description="Helical" evidence="1">
    <location>
        <begin position="20"/>
        <end position="39"/>
    </location>
</feature>
<feature type="transmembrane region" description="Helical" evidence="1">
    <location>
        <begin position="51"/>
        <end position="71"/>
    </location>
</feature>